<sequence>MSLLKQLNDAGIMCWFESKKNSNCFATATRPSFNITEQTSQNPTPKLQIFTFDVADKNLEPTLLGKTYIQQNATSITWTTFGEDSSQHPFGLIIIGTEDGSVIIYDAHQIIQSYKRGEHEKQVEIGKLAHIKEYNTPVNTIEYNSLKPNLIAMGAEDVLVVDISKDVTNPDIISPGEPNYHEGSIITSISWNKKVPHILASASNNGVAVVWNLKTSQVSFQINDNSNFQLQSQSQKRHLSLAWNPEIPLQFAITYDDEKKPELQIWDLRHPQGPVILLEEGHTKGIQTLTWCTSDPSLIITAGLDNKVVCWNVKNKQIVSQNLLDYEIINAQWSKIPSVYSIVSSSGQIQVLTLNSDSITAYPPKWYQPPVGATFAPNGNILYFSENTQQEIKQKILQKAQISQELQAALQELEIVIDDTNPSYLCEWKFQRIPTEDTFEQDQWQEEVFQTELVSKNINWDSGIERIIKENMIIGNYEGTIDCALKCGRVAEGLLIAYSKGEQAFKATMDEYFTFQTDSFIKQVFRNLIKDDINGLSEHYDLKSWRECAGLAITSAKNNQEFQEIMNKLGERFIDEKKDFQSAVCCFILAQNFPKLTQMQAQLPQMQPMKFKQQEYYYWTSPTSRQQLIKNIQYKQC</sequence>
<dbReference type="OMA" id="CITSEVF"/>
<dbReference type="GeneID" id="14903696"/>
<dbReference type="SMART" id="SM00320">
    <property type="entry name" value="WD40"/>
    <property type="match status" value="4"/>
</dbReference>
<dbReference type="GO" id="GO:0030127">
    <property type="term" value="C:COPII vesicle coat"/>
    <property type="evidence" value="ECO:0007669"/>
    <property type="project" value="TreeGrafter"/>
</dbReference>
<dbReference type="SUPFAM" id="SSF50978">
    <property type="entry name" value="WD40 repeat-like"/>
    <property type="match status" value="1"/>
</dbReference>
<feature type="coiled-coil region" evidence="10">
    <location>
        <begin position="385"/>
        <end position="419"/>
    </location>
</feature>
<evidence type="ECO:0000256" key="8">
    <source>
        <dbReference type="ARBA" id="ARBA00022927"/>
    </source>
</evidence>
<evidence type="ECO:0000256" key="5">
    <source>
        <dbReference type="ARBA" id="ARBA00022737"/>
    </source>
</evidence>
<dbReference type="EMBL" id="GL984346">
    <property type="protein sequence ID" value="EGR27630.1"/>
    <property type="molecule type" value="Genomic_DNA"/>
</dbReference>
<dbReference type="Proteomes" id="UP000008983">
    <property type="component" value="Unassembled WGS sequence"/>
</dbReference>
<dbReference type="FunCoup" id="G0R4H9">
    <property type="interactions" value="147"/>
</dbReference>
<evidence type="ECO:0000256" key="10">
    <source>
        <dbReference type="SAM" id="Coils"/>
    </source>
</evidence>
<dbReference type="eggNOG" id="KOG0307">
    <property type="taxonomic scope" value="Eukaryota"/>
</dbReference>
<dbReference type="STRING" id="857967.G0R4H9"/>
<evidence type="ECO:0000256" key="7">
    <source>
        <dbReference type="ARBA" id="ARBA00022892"/>
    </source>
</evidence>
<evidence type="ECO:0000256" key="3">
    <source>
        <dbReference type="ARBA" id="ARBA00022448"/>
    </source>
</evidence>
<keyword evidence="6" id="KW-0256">Endoplasmic reticulum</keyword>
<dbReference type="GO" id="GO:0090110">
    <property type="term" value="P:COPII-coated vesicle cargo loading"/>
    <property type="evidence" value="ECO:0007669"/>
    <property type="project" value="TreeGrafter"/>
</dbReference>
<dbReference type="OrthoDB" id="542917at2759"/>
<evidence type="ECO:0000256" key="2">
    <source>
        <dbReference type="ARBA" id="ARBA00009358"/>
    </source>
</evidence>
<dbReference type="PANTHER" id="PTHR13923:SF11">
    <property type="entry name" value="SECRETORY 31, ISOFORM D"/>
    <property type="match status" value="1"/>
</dbReference>
<name>G0R4H9_ICHMU</name>
<accession>G0R4H9</accession>
<comment type="similarity">
    <text evidence="2">Belongs to the WD repeat SEC31 family.</text>
</comment>
<dbReference type="RefSeq" id="XP_004025082.1">
    <property type="nucleotide sequence ID" value="XM_004025033.1"/>
</dbReference>
<evidence type="ECO:0000313" key="12">
    <source>
        <dbReference type="EMBL" id="EGR27630.1"/>
    </source>
</evidence>
<reference evidence="12 13" key="1">
    <citation type="submission" date="2011-07" db="EMBL/GenBank/DDBJ databases">
        <authorList>
            <person name="Coyne R."/>
            <person name="Brami D."/>
            <person name="Johnson J."/>
            <person name="Hostetler J."/>
            <person name="Hannick L."/>
            <person name="Clark T."/>
            <person name="Cassidy-Hanley D."/>
            <person name="Inman J."/>
        </authorList>
    </citation>
    <scope>NUCLEOTIDE SEQUENCE [LARGE SCALE GENOMIC DNA]</scope>
    <source>
        <strain evidence="12 13">G5</strain>
    </source>
</reference>
<evidence type="ECO:0000256" key="6">
    <source>
        <dbReference type="ARBA" id="ARBA00022824"/>
    </source>
</evidence>
<dbReference type="GO" id="GO:0005198">
    <property type="term" value="F:structural molecule activity"/>
    <property type="evidence" value="ECO:0007669"/>
    <property type="project" value="TreeGrafter"/>
</dbReference>
<dbReference type="PANTHER" id="PTHR13923">
    <property type="entry name" value="SEC31-RELATED PROTEIN"/>
    <property type="match status" value="1"/>
</dbReference>
<evidence type="ECO:0000313" key="13">
    <source>
        <dbReference type="Proteomes" id="UP000008983"/>
    </source>
</evidence>
<dbReference type="GO" id="GO:0015031">
    <property type="term" value="P:protein transport"/>
    <property type="evidence" value="ECO:0007669"/>
    <property type="project" value="UniProtKB-KW"/>
</dbReference>
<dbReference type="Gene3D" id="1.25.40.980">
    <property type="match status" value="1"/>
</dbReference>
<evidence type="ECO:0000259" key="11">
    <source>
        <dbReference type="Pfam" id="PF12931"/>
    </source>
</evidence>
<keyword evidence="8" id="KW-0653">Protein transport</keyword>
<proteinExistence type="inferred from homology"/>
<keyword evidence="5" id="KW-0677">Repeat</keyword>
<protein>
    <recommendedName>
        <fullName evidence="11">Sec16 Sec23-binding domain-containing protein</fullName>
    </recommendedName>
</protein>
<dbReference type="InterPro" id="IPR036322">
    <property type="entry name" value="WD40_repeat_dom_sf"/>
</dbReference>
<organism evidence="12 13">
    <name type="scientific">Ichthyophthirius multifiliis</name>
    <name type="common">White spot disease agent</name>
    <name type="synonym">Ich</name>
    <dbReference type="NCBI Taxonomy" id="5932"/>
    <lineage>
        <taxon>Eukaryota</taxon>
        <taxon>Sar</taxon>
        <taxon>Alveolata</taxon>
        <taxon>Ciliophora</taxon>
        <taxon>Intramacronucleata</taxon>
        <taxon>Oligohymenophorea</taxon>
        <taxon>Hymenostomatida</taxon>
        <taxon>Ophryoglenina</taxon>
        <taxon>Ichthyophthirius</taxon>
    </lineage>
</organism>
<keyword evidence="13" id="KW-1185">Reference proteome</keyword>
<evidence type="ECO:0000256" key="4">
    <source>
        <dbReference type="ARBA" id="ARBA00022574"/>
    </source>
</evidence>
<dbReference type="Pfam" id="PF00400">
    <property type="entry name" value="WD40"/>
    <property type="match status" value="1"/>
</dbReference>
<keyword evidence="10" id="KW-0175">Coiled coil</keyword>
<evidence type="ECO:0000256" key="9">
    <source>
        <dbReference type="PROSITE-ProRule" id="PRU00221"/>
    </source>
</evidence>
<dbReference type="Gene3D" id="1.25.40.1030">
    <property type="match status" value="1"/>
</dbReference>
<dbReference type="InParanoid" id="G0R4H9"/>
<dbReference type="InterPro" id="IPR001680">
    <property type="entry name" value="WD40_rpt"/>
</dbReference>
<keyword evidence="4 9" id="KW-0853">WD repeat</keyword>
<dbReference type="Pfam" id="PF12931">
    <property type="entry name" value="TPR_Sec16"/>
    <property type="match status" value="1"/>
</dbReference>
<comment type="subcellular location">
    <subcellularLocation>
        <location evidence="1">Endoplasmic reticulum</location>
    </subcellularLocation>
</comment>
<evidence type="ECO:0000256" key="1">
    <source>
        <dbReference type="ARBA" id="ARBA00004240"/>
    </source>
</evidence>
<dbReference type="InterPro" id="IPR015943">
    <property type="entry name" value="WD40/YVTN_repeat-like_dom_sf"/>
</dbReference>
<dbReference type="InterPro" id="IPR040251">
    <property type="entry name" value="SEC31-like"/>
</dbReference>
<dbReference type="Gene3D" id="2.130.10.10">
    <property type="entry name" value="YVTN repeat-like/Quinoprotein amine dehydrogenase"/>
    <property type="match status" value="1"/>
</dbReference>
<dbReference type="InterPro" id="IPR024298">
    <property type="entry name" value="Sec16_Sec23-bd"/>
</dbReference>
<gene>
    <name evidence="12" type="ORF">IMG5_192850</name>
</gene>
<dbReference type="GO" id="GO:0070971">
    <property type="term" value="C:endoplasmic reticulum exit site"/>
    <property type="evidence" value="ECO:0007669"/>
    <property type="project" value="TreeGrafter"/>
</dbReference>
<feature type="domain" description="Sec16 Sec23-binding" evidence="11">
    <location>
        <begin position="468"/>
        <end position="616"/>
    </location>
</feature>
<dbReference type="AlphaFoldDB" id="G0R4H9"/>
<keyword evidence="7" id="KW-0931">ER-Golgi transport</keyword>
<dbReference type="GO" id="GO:0007029">
    <property type="term" value="P:endoplasmic reticulum organization"/>
    <property type="evidence" value="ECO:0007669"/>
    <property type="project" value="TreeGrafter"/>
</dbReference>
<keyword evidence="3" id="KW-0813">Transport</keyword>
<dbReference type="PROSITE" id="PS50082">
    <property type="entry name" value="WD_REPEATS_2"/>
    <property type="match status" value="1"/>
</dbReference>
<feature type="repeat" description="WD" evidence="9">
    <location>
        <begin position="279"/>
        <end position="321"/>
    </location>
</feature>